<evidence type="ECO:0000256" key="6">
    <source>
        <dbReference type="ARBA" id="ARBA00023235"/>
    </source>
</evidence>
<dbReference type="Proteomes" id="UP000029108">
    <property type="component" value="Unassembled WGS sequence"/>
</dbReference>
<comment type="similarity">
    <text evidence="3 7">Belongs to the metallo-dependent hydrolases superfamily. Uronate isomerase family.</text>
</comment>
<sequence>MDFLNDNFLLTTCTAHTLYHDYAAAMPVVDYHCHLHPEEIYLDPHFDNIVEAWLTDGSNYGDHYKWRLMRANGVPEELITGNADPWDKFQAYAATMERAVGSPVFLWTHMELRRYFGITDTLNTRTARDIYERTNAMLAGPDFTRRALLRRMHVDTICTTDDPTDDLAWHERFAADGGDTFRMLPAMRPDKALNPDKPGFGEWVERLETACGDRVTSFDSLMALVAQRVDFFHEHGARLSDQAADLVTYDEATPAELDHILDKARAGRELDALEASQFRTALLVGLMQIFAAKGWTMQLHLHAMRNVNSRGFAGHGPDTGFDALNDRPVAEPLARLLDAASRRGGVPKLLIYSLNPNDYLPIATVMGCYQGGGARQRLALGNAWWFNDTRAGIRRQLEVMAEESLLGNAVGMTTDSRSFLSFPRHEFFRRILCELLGEWAERGEIPDDEAWLGGLVRDISFNNAKALFA</sequence>
<protein>
    <recommendedName>
        <fullName evidence="5 7">Uronate isomerase</fullName>
        <ecNumber evidence="4 7">5.3.1.12</ecNumber>
    </recommendedName>
    <alternativeName>
        <fullName evidence="7">Glucuronate isomerase</fullName>
    </alternativeName>
    <alternativeName>
        <fullName evidence="7">Uronic isomerase</fullName>
    </alternativeName>
</protein>
<dbReference type="SUPFAM" id="SSF51556">
    <property type="entry name" value="Metallo-dependent hydrolases"/>
    <property type="match status" value="1"/>
</dbReference>
<dbReference type="STRING" id="1437608.GCA_000771645_02228"/>
<dbReference type="GO" id="GO:0019698">
    <property type="term" value="P:D-galacturonate catabolic process"/>
    <property type="evidence" value="ECO:0007669"/>
    <property type="project" value="TreeGrafter"/>
</dbReference>
<dbReference type="Gene3D" id="3.20.20.140">
    <property type="entry name" value="Metal-dependent hydrolases"/>
    <property type="match status" value="1"/>
</dbReference>
<name>A0A087A1N3_9BIFI</name>
<evidence type="ECO:0000256" key="5">
    <source>
        <dbReference type="ARBA" id="ARBA00020555"/>
    </source>
</evidence>
<dbReference type="InterPro" id="IPR003766">
    <property type="entry name" value="Uronate_isomerase"/>
</dbReference>
<evidence type="ECO:0000256" key="4">
    <source>
        <dbReference type="ARBA" id="ARBA00012546"/>
    </source>
</evidence>
<dbReference type="HAMAP" id="MF_00675">
    <property type="entry name" value="UxaC"/>
    <property type="match status" value="1"/>
</dbReference>
<dbReference type="InterPro" id="IPR032466">
    <property type="entry name" value="Metal_Hydrolase"/>
</dbReference>
<dbReference type="PANTHER" id="PTHR30068:SF4">
    <property type="entry name" value="URONATE ISOMERASE"/>
    <property type="match status" value="1"/>
</dbReference>
<comment type="pathway">
    <text evidence="2 7">Carbohydrate metabolism; pentose and glucuronate interconversion.</text>
</comment>
<dbReference type="EMBL" id="JGYN01000004">
    <property type="protein sequence ID" value="KFI52683.1"/>
    <property type="molecule type" value="Genomic_DNA"/>
</dbReference>
<accession>A0A087A1N3</accession>
<dbReference type="Pfam" id="PF02614">
    <property type="entry name" value="UxaC"/>
    <property type="match status" value="1"/>
</dbReference>
<evidence type="ECO:0000256" key="1">
    <source>
        <dbReference type="ARBA" id="ARBA00001165"/>
    </source>
</evidence>
<dbReference type="Gene3D" id="1.10.2020.10">
    <property type="entry name" value="uronate isomerase, domain 2, chain A"/>
    <property type="match status" value="1"/>
</dbReference>
<dbReference type="GO" id="GO:0008880">
    <property type="term" value="F:glucuronate isomerase activity"/>
    <property type="evidence" value="ECO:0007669"/>
    <property type="project" value="UniProtKB-UniRule"/>
</dbReference>
<comment type="catalytic activity">
    <reaction evidence="7">
        <text>aldehydo-D-galacturonate = keto-D-tagaturonate</text>
        <dbReference type="Rhea" id="RHEA:27702"/>
        <dbReference type="ChEBI" id="CHEBI:12952"/>
        <dbReference type="ChEBI" id="CHEBI:17886"/>
    </reaction>
</comment>
<keyword evidence="9" id="KW-1185">Reference proteome</keyword>
<evidence type="ECO:0000256" key="3">
    <source>
        <dbReference type="ARBA" id="ARBA00008397"/>
    </source>
</evidence>
<evidence type="ECO:0000256" key="7">
    <source>
        <dbReference type="HAMAP-Rule" id="MF_00675"/>
    </source>
</evidence>
<organism evidence="8 9">
    <name type="scientific">Bifidobacterium biavatii DSM 23969</name>
    <dbReference type="NCBI Taxonomy" id="1437608"/>
    <lineage>
        <taxon>Bacteria</taxon>
        <taxon>Bacillati</taxon>
        <taxon>Actinomycetota</taxon>
        <taxon>Actinomycetes</taxon>
        <taxon>Bifidobacteriales</taxon>
        <taxon>Bifidobacteriaceae</taxon>
        <taxon>Bifidobacterium</taxon>
    </lineage>
</organism>
<dbReference type="UniPathway" id="UPA00246"/>
<dbReference type="AlphaFoldDB" id="A0A087A1N3"/>
<dbReference type="RefSeq" id="WP_033492873.1">
    <property type="nucleotide sequence ID" value="NZ_JDUU01000006.1"/>
</dbReference>
<dbReference type="GO" id="GO:0042840">
    <property type="term" value="P:D-glucuronate catabolic process"/>
    <property type="evidence" value="ECO:0007669"/>
    <property type="project" value="TreeGrafter"/>
</dbReference>
<dbReference type="PANTHER" id="PTHR30068">
    <property type="entry name" value="URONATE ISOMERASE"/>
    <property type="match status" value="1"/>
</dbReference>
<dbReference type="OrthoDB" id="9766564at2"/>
<gene>
    <name evidence="7" type="primary">uxaC</name>
    <name evidence="8" type="ORF">BBIA_0364</name>
</gene>
<evidence type="ECO:0000256" key="2">
    <source>
        <dbReference type="ARBA" id="ARBA00004892"/>
    </source>
</evidence>
<evidence type="ECO:0000313" key="9">
    <source>
        <dbReference type="Proteomes" id="UP000029108"/>
    </source>
</evidence>
<dbReference type="EC" id="5.3.1.12" evidence="4 7"/>
<dbReference type="NCBIfam" id="NF002794">
    <property type="entry name" value="PRK02925.1"/>
    <property type="match status" value="1"/>
</dbReference>
<comment type="caution">
    <text evidence="8">The sequence shown here is derived from an EMBL/GenBank/DDBJ whole genome shotgun (WGS) entry which is preliminary data.</text>
</comment>
<keyword evidence="6 7" id="KW-0413">Isomerase</keyword>
<comment type="catalytic activity">
    <reaction evidence="1 7">
        <text>D-glucuronate = D-fructuronate</text>
        <dbReference type="Rhea" id="RHEA:13049"/>
        <dbReference type="ChEBI" id="CHEBI:58720"/>
        <dbReference type="ChEBI" id="CHEBI:59863"/>
        <dbReference type="EC" id="5.3.1.12"/>
    </reaction>
</comment>
<proteinExistence type="inferred from homology"/>
<evidence type="ECO:0000313" key="8">
    <source>
        <dbReference type="EMBL" id="KFI52683.1"/>
    </source>
</evidence>
<reference evidence="8 9" key="1">
    <citation type="submission" date="2014-03" db="EMBL/GenBank/DDBJ databases">
        <title>Genomics of Bifidobacteria.</title>
        <authorList>
            <person name="Ventura M."/>
            <person name="Milani C."/>
            <person name="Lugli G.A."/>
        </authorList>
    </citation>
    <scope>NUCLEOTIDE SEQUENCE [LARGE SCALE GENOMIC DNA]</scope>
    <source>
        <strain evidence="8 9">DSM 23969</strain>
    </source>
</reference>
<dbReference type="eggNOG" id="COG1904">
    <property type="taxonomic scope" value="Bacteria"/>
</dbReference>